<feature type="compositionally biased region" description="Basic and acidic residues" evidence="1">
    <location>
        <begin position="235"/>
        <end position="252"/>
    </location>
</feature>
<feature type="compositionally biased region" description="Low complexity" evidence="1">
    <location>
        <begin position="198"/>
        <end position="210"/>
    </location>
</feature>
<feature type="compositionally biased region" description="Polar residues" evidence="1">
    <location>
        <begin position="139"/>
        <end position="149"/>
    </location>
</feature>
<reference evidence="2" key="1">
    <citation type="submission" date="2020-11" db="EMBL/GenBank/DDBJ databases">
        <authorList>
            <consortium name="DOE Joint Genome Institute"/>
            <person name="Ahrendt S."/>
            <person name="Riley R."/>
            <person name="Andreopoulos W."/>
            <person name="Labutti K."/>
            <person name="Pangilinan J."/>
            <person name="Ruiz-Duenas F.J."/>
            <person name="Barrasa J.M."/>
            <person name="Sanchez-Garcia M."/>
            <person name="Camarero S."/>
            <person name="Miyauchi S."/>
            <person name="Serrano A."/>
            <person name="Linde D."/>
            <person name="Babiker R."/>
            <person name="Drula E."/>
            <person name="Ayuso-Fernandez I."/>
            <person name="Pacheco R."/>
            <person name="Padilla G."/>
            <person name="Ferreira P."/>
            <person name="Barriuso J."/>
            <person name="Kellner H."/>
            <person name="Castanera R."/>
            <person name="Alfaro M."/>
            <person name="Ramirez L."/>
            <person name="Pisabarro A.G."/>
            <person name="Kuo A."/>
            <person name="Tritt A."/>
            <person name="Lipzen A."/>
            <person name="He G."/>
            <person name="Yan M."/>
            <person name="Ng V."/>
            <person name="Cullen D."/>
            <person name="Martin F."/>
            <person name="Rosso M.-N."/>
            <person name="Henrissat B."/>
            <person name="Hibbett D."/>
            <person name="Martinez A.T."/>
            <person name="Grigoriev I.V."/>
        </authorList>
    </citation>
    <scope>NUCLEOTIDE SEQUENCE</scope>
    <source>
        <strain evidence="2">ATCC 90797</strain>
    </source>
</reference>
<evidence type="ECO:0000256" key="1">
    <source>
        <dbReference type="SAM" id="MobiDB-lite"/>
    </source>
</evidence>
<gene>
    <name evidence="2" type="ORF">BDN71DRAFT_1191681</name>
</gene>
<proteinExistence type="predicted"/>
<feature type="compositionally biased region" description="Basic and acidic residues" evidence="1">
    <location>
        <begin position="358"/>
        <end position="373"/>
    </location>
</feature>
<keyword evidence="3" id="KW-1185">Reference proteome</keyword>
<organism evidence="2 3">
    <name type="scientific">Pleurotus eryngii</name>
    <name type="common">Boletus of the steppes</name>
    <dbReference type="NCBI Taxonomy" id="5323"/>
    <lineage>
        <taxon>Eukaryota</taxon>
        <taxon>Fungi</taxon>
        <taxon>Dikarya</taxon>
        <taxon>Basidiomycota</taxon>
        <taxon>Agaricomycotina</taxon>
        <taxon>Agaricomycetes</taxon>
        <taxon>Agaricomycetidae</taxon>
        <taxon>Agaricales</taxon>
        <taxon>Pleurotineae</taxon>
        <taxon>Pleurotaceae</taxon>
        <taxon>Pleurotus</taxon>
    </lineage>
</organism>
<accession>A0A9P6A600</accession>
<evidence type="ECO:0000313" key="3">
    <source>
        <dbReference type="Proteomes" id="UP000807025"/>
    </source>
</evidence>
<evidence type="ECO:0000313" key="2">
    <source>
        <dbReference type="EMBL" id="KAF9500239.1"/>
    </source>
</evidence>
<feature type="compositionally biased region" description="Low complexity" evidence="1">
    <location>
        <begin position="385"/>
        <end position="398"/>
    </location>
</feature>
<protein>
    <submittedName>
        <fullName evidence="2">Uncharacterized protein</fullName>
    </submittedName>
</protein>
<feature type="region of interest" description="Disordered" evidence="1">
    <location>
        <begin position="139"/>
        <end position="398"/>
    </location>
</feature>
<feature type="compositionally biased region" description="Basic and acidic residues" evidence="1">
    <location>
        <begin position="292"/>
        <end position="303"/>
    </location>
</feature>
<comment type="caution">
    <text evidence="2">The sequence shown here is derived from an EMBL/GenBank/DDBJ whole genome shotgun (WGS) entry which is preliminary data.</text>
</comment>
<dbReference type="Proteomes" id="UP000807025">
    <property type="component" value="Unassembled WGS sequence"/>
</dbReference>
<feature type="compositionally biased region" description="Polar residues" evidence="1">
    <location>
        <begin position="183"/>
        <end position="197"/>
    </location>
</feature>
<dbReference type="EMBL" id="MU154528">
    <property type="protein sequence ID" value="KAF9500239.1"/>
    <property type="molecule type" value="Genomic_DNA"/>
</dbReference>
<dbReference type="AlphaFoldDB" id="A0A9P6A600"/>
<sequence>MADQGNQGTPKTVRGVEFVSKDLIVPNSNIPSKVIVEFPKYGQSVKIRRMFDNESMDEEHGRMRLRKDGKIVLYNDSASVTSIQRGKWIKKLSTGEHYQVRHGDSIIFGSTEYEAKGSKPVRVEMRVIVEEYPALVPLSTASSEPNAHQQPAVHKRGPRRNKSDPNLVNTLERKKGNRKRLSAQPTLDKNLHAQQETPSQSRSLSPSPSRVVKQDVDKVPQIAVTPPKPAISKQDNNKPEATHRLVDTEIHKSSATQVKVTVSPPRPAVPRPGHRNNKSTSDLPGTSKGKRRDGQRPIERPSHLLDVQPEIQSPSTPPAQVVKPGIDQSSTAPISVGIAPPKLSAQVRRNNKSTSDLPDAKARGAQVIDDRGPSGHPNSRSQKHPPLSSRSPSPAAKV</sequence>
<name>A0A9P6A600_PLEER</name>